<dbReference type="GeneID" id="35599377"/>
<sequence>MLRPPWLLTEILQLLTPALLLLLLCTQQCRADDSTFEFNGPAESVHVSEPPEFNFDGDQMPVVLRPVAGHQLKHSLFEPTSSMDMHFLQLQEDKNPGILQITIDHEDHDYVNLERIEPFLVEPVTCRMARYGEKTDLDLHFETREAFEMAEQNWSPRFSNTNERSILFVVEGPYCFEAAGTRSVYHSTNIRFDADRKLVVIEAEPLHAQVYWESGWTHGITMSLLEHQPEGHVIVPRESLQLTHGSHELVKRENHWHKNFHHNGIDLMYNNSMHHDLGERHEFIGEKPFWYNGPHMNIACIGCHVTGTFRAGVNVRIDLNPFHGRENCHNKKRNPPRKRSANATAFMDKHEHIQPTIYALMEAERIEKHRQVRVEARKLRRRGISSPESPDLSCSPANPTFPVCHERHMPRALQTADPCNDWLHPTEAAKEVFTCAVKSIVSLLFKGKKCRKTLHKELKEFHGIKDYAKQFVRAHVTDLEIYYEVIDDIDIRFQLEISGTVSLTFYFDVDFLQSAIKITNGDEACKMIPDAPMFCVKPSLPVSISIGYMISTDGGSSTGPMSLSGLPSGKKDKDGKSIPIGKAMSFGGSKSSSNDKTSLDAQKVGPGAGKIELDPIKDNDKTPHGLPVPTLDLSPIGVSTSVALEAHINVTLPGFHVRMPKGKISWKPLKEKKEEQLVNTITMITEYLPARLEINSPKLTIRVSAGPRWKFHLLPLPEGGMKDKMTVAGISDPLAIGGHFQPIRIDQILSVATDDDVDKCPKNHIKYEVLIRTGMDAYVMVFAQRVLDLNWIPPLHKTNIPSETIRGLWYSWRVYIQCLNATIDMDPVNDKINAKLLEWQQPLIDAFAKIGQKISAQADKNFKHVPLDDRWRNETAMEMIDFLDFASWSDRVGPGMTWKECQIGIHSGCDEEHRFLVAEDAPPREEYQSEEDEGGDDDHKNVDGEEKKKEKDGLGHVLKCMFLGCSEKHDGEDKGGNNDEPEKDPDDEGGKEKEKKKHGALHYAKCWFVSCDDDNDDGAAEGASTADAGVGAGVESAAEAGVGAVDAGVESTAGATAADANIMLLAAEEPATQAQKEDYHGVDDDDGEGGYDRWSKLIED</sequence>
<name>A0A2D3V4A4_9PEZI</name>
<feature type="region of interest" description="Disordered" evidence="1">
    <location>
        <begin position="969"/>
        <end position="996"/>
    </location>
</feature>
<evidence type="ECO:0000256" key="2">
    <source>
        <dbReference type="SAM" id="SignalP"/>
    </source>
</evidence>
<keyword evidence="2" id="KW-0732">Signal</keyword>
<reference evidence="4 5" key="1">
    <citation type="submission" date="2016-03" db="EMBL/GenBank/DDBJ databases">
        <authorList>
            <person name="Ploux O."/>
        </authorList>
    </citation>
    <scope>NUCLEOTIDE SEQUENCE [LARGE SCALE GENOMIC DNA]</scope>
    <source>
        <strain evidence="4 5">URUG2</strain>
    </source>
</reference>
<dbReference type="EMBL" id="FJUY01000005">
    <property type="protein sequence ID" value="CZT18356.1"/>
    <property type="molecule type" value="Genomic_DNA"/>
</dbReference>
<evidence type="ECO:0000313" key="5">
    <source>
        <dbReference type="Proteomes" id="UP000225277"/>
    </source>
</evidence>
<feature type="signal peptide" evidence="2">
    <location>
        <begin position="1"/>
        <end position="31"/>
    </location>
</feature>
<feature type="compositionally biased region" description="Basic and acidic residues" evidence="1">
    <location>
        <begin position="611"/>
        <end position="622"/>
    </location>
</feature>
<feature type="compositionally biased region" description="Polar residues" evidence="1">
    <location>
        <begin position="588"/>
        <end position="600"/>
    </location>
</feature>
<dbReference type="Pfam" id="PF22974">
    <property type="entry name" value="DUF7029"/>
    <property type="match status" value="1"/>
</dbReference>
<feature type="compositionally biased region" description="Basic and acidic residues" evidence="1">
    <location>
        <begin position="1090"/>
        <end position="1100"/>
    </location>
</feature>
<feature type="region of interest" description="Disordered" evidence="1">
    <location>
        <begin position="555"/>
        <end position="622"/>
    </location>
</feature>
<feature type="domain" description="DUF7029" evidence="3">
    <location>
        <begin position="105"/>
        <end position="207"/>
    </location>
</feature>
<proteinExistence type="predicted"/>
<evidence type="ECO:0000259" key="3">
    <source>
        <dbReference type="Pfam" id="PF22974"/>
    </source>
</evidence>
<feature type="compositionally biased region" description="Basic and acidic residues" evidence="1">
    <location>
        <begin position="937"/>
        <end position="950"/>
    </location>
</feature>
<feature type="region of interest" description="Disordered" evidence="1">
    <location>
        <begin position="923"/>
        <end position="950"/>
    </location>
</feature>
<dbReference type="Proteomes" id="UP000225277">
    <property type="component" value="Unassembled WGS sequence"/>
</dbReference>
<feature type="chain" id="PRO_5013763618" description="DUF7029 domain-containing protein" evidence="2">
    <location>
        <begin position="32"/>
        <end position="1100"/>
    </location>
</feature>
<organism evidence="4 5">
    <name type="scientific">Ramularia collo-cygni</name>
    <dbReference type="NCBI Taxonomy" id="112498"/>
    <lineage>
        <taxon>Eukaryota</taxon>
        <taxon>Fungi</taxon>
        <taxon>Dikarya</taxon>
        <taxon>Ascomycota</taxon>
        <taxon>Pezizomycotina</taxon>
        <taxon>Dothideomycetes</taxon>
        <taxon>Dothideomycetidae</taxon>
        <taxon>Mycosphaerellales</taxon>
        <taxon>Mycosphaerellaceae</taxon>
        <taxon>Ramularia</taxon>
    </lineage>
</organism>
<dbReference type="InterPro" id="IPR054293">
    <property type="entry name" value="DUF7029"/>
</dbReference>
<accession>A0A2D3V4A4</accession>
<evidence type="ECO:0000313" key="4">
    <source>
        <dbReference type="EMBL" id="CZT18356.1"/>
    </source>
</evidence>
<feature type="region of interest" description="Disordered" evidence="1">
    <location>
        <begin position="1071"/>
        <end position="1100"/>
    </location>
</feature>
<protein>
    <recommendedName>
        <fullName evidence="3">DUF7029 domain-containing protein</fullName>
    </recommendedName>
</protein>
<dbReference type="AlphaFoldDB" id="A0A2D3V4A4"/>
<keyword evidence="5" id="KW-1185">Reference proteome</keyword>
<evidence type="ECO:0000256" key="1">
    <source>
        <dbReference type="SAM" id="MobiDB-lite"/>
    </source>
</evidence>
<gene>
    <name evidence="4" type="ORF">RCC_04200</name>
</gene>
<dbReference type="RefSeq" id="XP_023625246.1">
    <property type="nucleotide sequence ID" value="XM_023769478.1"/>
</dbReference>